<organism evidence="1 2">
    <name type="scientific">Streptomyces virginiae</name>
    <name type="common">Streptomyces cinnamonensis</name>
    <dbReference type="NCBI Taxonomy" id="1961"/>
    <lineage>
        <taxon>Bacteria</taxon>
        <taxon>Bacillati</taxon>
        <taxon>Actinomycetota</taxon>
        <taxon>Actinomycetes</taxon>
        <taxon>Kitasatosporales</taxon>
        <taxon>Streptomycetaceae</taxon>
        <taxon>Streptomyces</taxon>
    </lineage>
</organism>
<accession>A0A0L8M7J3</accession>
<dbReference type="Pfam" id="PF13563">
    <property type="entry name" value="2_5_RNA_ligase2"/>
    <property type="match status" value="1"/>
</dbReference>
<gene>
    <name evidence="1" type="ORF">ADK75_27655</name>
</gene>
<evidence type="ECO:0008006" key="3">
    <source>
        <dbReference type="Google" id="ProtNLM"/>
    </source>
</evidence>
<dbReference type="Proteomes" id="UP000037084">
    <property type="component" value="Unassembled WGS sequence"/>
</dbReference>
<proteinExistence type="predicted"/>
<protein>
    <recommendedName>
        <fullName evidence="3">2'-5' RNA ligase</fullName>
    </recommendedName>
</protein>
<evidence type="ECO:0000313" key="2">
    <source>
        <dbReference type="Proteomes" id="UP000037084"/>
    </source>
</evidence>
<dbReference type="EMBL" id="LGUV01000352">
    <property type="protein sequence ID" value="KOG46259.1"/>
    <property type="molecule type" value="Genomic_DNA"/>
</dbReference>
<dbReference type="PATRIC" id="fig|1961.12.peg.6166"/>
<dbReference type="AlphaFoldDB" id="A0A0L8M7J3"/>
<reference evidence="2" key="1">
    <citation type="submission" date="2015-07" db="EMBL/GenBank/DDBJ databases">
        <authorList>
            <consortium name="Consortium for Microbial Forensics and Genomics (microFORGE)"/>
            <person name="Knight B.M."/>
            <person name="Roberts D.P."/>
            <person name="Lin D."/>
            <person name="Hari K."/>
            <person name="Fletcher J."/>
            <person name="Melcher U."/>
            <person name="Blagden T."/>
            <person name="Winegar R.A."/>
        </authorList>
    </citation>
    <scope>NUCLEOTIDE SEQUENCE [LARGE SCALE GENOMIC DNA]</scope>
    <source>
        <strain evidence="2">NRRL B-1447</strain>
    </source>
</reference>
<evidence type="ECO:0000313" key="1">
    <source>
        <dbReference type="EMBL" id="KOG46259.1"/>
    </source>
</evidence>
<sequence>MPEPGTTAVVIVLPDAAPLLDAARRIDPALVRHGVPAHVSLLYPFVPEPALTGEDERGVRALAARFPAADLLLAELVTAAGFVGVTVAELQPIVDAFRARWPGLRPYGGRFGAQPAAHVTVAMGADDPAASAHVRAAVGSLLPLRTRAAAVQLVVLTEEGWRPRLTAPLGVPDGR</sequence>
<name>A0A0L8M7J3_STRVG</name>
<comment type="caution">
    <text evidence="1">The sequence shown here is derived from an EMBL/GenBank/DDBJ whole genome shotgun (WGS) entry which is preliminary data.</text>
</comment>
<dbReference type="OrthoDB" id="2082235at2"/>
<dbReference type="RefSeq" id="WP_053175028.1">
    <property type="nucleotide sequence ID" value="NZ_LGUV01000352.1"/>
</dbReference>